<dbReference type="AlphaFoldDB" id="A0A6V8NDP1"/>
<dbReference type="Gene3D" id="3.20.20.80">
    <property type="entry name" value="Glycosidases"/>
    <property type="match status" value="1"/>
</dbReference>
<dbReference type="Pfam" id="PF02446">
    <property type="entry name" value="Glyco_hydro_77"/>
    <property type="match status" value="1"/>
</dbReference>
<sequence length="99" mass="10513">MENRASGVLCHITSLPSPFGIGDLGPAAYAFADFLKETRQNYWQVLPLNPTAPVTSDSPYNSLSALQKISTFRIGQTFASRTGSSVTPMTGSLRSTAGS</sequence>
<evidence type="ECO:0000256" key="9">
    <source>
        <dbReference type="ARBA" id="ARBA00031501"/>
    </source>
</evidence>
<evidence type="ECO:0000313" key="11">
    <source>
        <dbReference type="Proteomes" id="UP000587586"/>
    </source>
</evidence>
<comment type="catalytic activity">
    <reaction evidence="1">
        <text>Transfers a segment of a (1-&gt;4)-alpha-D-glucan to a new position in an acceptor, which may be glucose or a (1-&gt;4)-alpha-D-glucan.</text>
        <dbReference type="EC" id="2.4.1.25"/>
    </reaction>
</comment>
<evidence type="ECO:0000256" key="7">
    <source>
        <dbReference type="ARBA" id="ARBA00023277"/>
    </source>
</evidence>
<dbReference type="Proteomes" id="UP000587586">
    <property type="component" value="Unassembled WGS sequence"/>
</dbReference>
<protein>
    <recommendedName>
        <fullName evidence="4">4-alpha-glucanotransferase</fullName>
        <ecNumber evidence="3">2.4.1.25</ecNumber>
    </recommendedName>
    <alternativeName>
        <fullName evidence="8">Amylomaltase</fullName>
    </alternativeName>
    <alternativeName>
        <fullName evidence="9">Disproportionating enzyme</fullName>
    </alternativeName>
</protein>
<keyword evidence="11" id="KW-1185">Reference proteome</keyword>
<organism evidence="10 11">
    <name type="scientific">Geomonas limicola</name>
    <dbReference type="NCBI Taxonomy" id="2740186"/>
    <lineage>
        <taxon>Bacteria</taxon>
        <taxon>Pseudomonadati</taxon>
        <taxon>Thermodesulfobacteriota</taxon>
        <taxon>Desulfuromonadia</taxon>
        <taxon>Geobacterales</taxon>
        <taxon>Geobacteraceae</taxon>
        <taxon>Geomonas</taxon>
    </lineage>
</organism>
<dbReference type="PANTHER" id="PTHR32438">
    <property type="entry name" value="4-ALPHA-GLUCANOTRANSFERASE DPE1, CHLOROPLASTIC/AMYLOPLASTIC"/>
    <property type="match status" value="1"/>
</dbReference>
<keyword evidence="5" id="KW-0328">Glycosyltransferase</keyword>
<evidence type="ECO:0000256" key="2">
    <source>
        <dbReference type="ARBA" id="ARBA00005684"/>
    </source>
</evidence>
<name>A0A6V8NDP1_9BACT</name>
<gene>
    <name evidence="10" type="ORF">GMLC_43310</name>
</gene>
<keyword evidence="7" id="KW-0119">Carbohydrate metabolism</keyword>
<evidence type="ECO:0000256" key="3">
    <source>
        <dbReference type="ARBA" id="ARBA00012560"/>
    </source>
</evidence>
<dbReference type="InterPro" id="IPR003385">
    <property type="entry name" value="Glyco_hydro_77"/>
</dbReference>
<evidence type="ECO:0000256" key="5">
    <source>
        <dbReference type="ARBA" id="ARBA00022676"/>
    </source>
</evidence>
<keyword evidence="6" id="KW-0808">Transferase</keyword>
<dbReference type="EMBL" id="BLXZ01000012">
    <property type="protein sequence ID" value="GFO70752.1"/>
    <property type="molecule type" value="Genomic_DNA"/>
</dbReference>
<accession>A0A6V8NDP1</accession>
<dbReference type="InterPro" id="IPR017853">
    <property type="entry name" value="GH"/>
</dbReference>
<dbReference type="EC" id="2.4.1.25" evidence="3"/>
<reference evidence="11" key="1">
    <citation type="submission" date="2020-06" db="EMBL/GenBank/DDBJ databases">
        <title>Draft genomic sequecing of Geomonas sp. Red745.</title>
        <authorList>
            <person name="Itoh H."/>
            <person name="Xu Z.X."/>
            <person name="Ushijima N."/>
            <person name="Masuda Y."/>
            <person name="Shiratori Y."/>
            <person name="Senoo K."/>
        </authorList>
    </citation>
    <scope>NUCLEOTIDE SEQUENCE [LARGE SCALE GENOMIC DNA]</scope>
    <source>
        <strain evidence="11">Red745</strain>
    </source>
</reference>
<evidence type="ECO:0000256" key="8">
    <source>
        <dbReference type="ARBA" id="ARBA00031423"/>
    </source>
</evidence>
<evidence type="ECO:0000256" key="6">
    <source>
        <dbReference type="ARBA" id="ARBA00022679"/>
    </source>
</evidence>
<dbReference type="GO" id="GO:0004134">
    <property type="term" value="F:4-alpha-glucanotransferase activity"/>
    <property type="evidence" value="ECO:0007669"/>
    <property type="project" value="UniProtKB-EC"/>
</dbReference>
<evidence type="ECO:0000256" key="1">
    <source>
        <dbReference type="ARBA" id="ARBA00000439"/>
    </source>
</evidence>
<comment type="similarity">
    <text evidence="2">Belongs to the disproportionating enzyme family.</text>
</comment>
<dbReference type="PANTHER" id="PTHR32438:SF5">
    <property type="entry name" value="4-ALPHA-GLUCANOTRANSFERASE DPE1, CHLOROPLASTIC_AMYLOPLASTIC"/>
    <property type="match status" value="1"/>
</dbReference>
<evidence type="ECO:0000256" key="4">
    <source>
        <dbReference type="ARBA" id="ARBA00020295"/>
    </source>
</evidence>
<comment type="caution">
    <text evidence="10">The sequence shown here is derived from an EMBL/GenBank/DDBJ whole genome shotgun (WGS) entry which is preliminary data.</text>
</comment>
<dbReference type="GO" id="GO:0005975">
    <property type="term" value="P:carbohydrate metabolic process"/>
    <property type="evidence" value="ECO:0007669"/>
    <property type="project" value="InterPro"/>
</dbReference>
<dbReference type="SUPFAM" id="SSF51445">
    <property type="entry name" value="(Trans)glycosidases"/>
    <property type="match status" value="1"/>
</dbReference>
<evidence type="ECO:0000313" key="10">
    <source>
        <dbReference type="EMBL" id="GFO70752.1"/>
    </source>
</evidence>
<proteinExistence type="inferred from homology"/>